<organism evidence="1 2">
    <name type="scientific">Trichonephila clavata</name>
    <name type="common">Joro spider</name>
    <name type="synonym">Nephila clavata</name>
    <dbReference type="NCBI Taxonomy" id="2740835"/>
    <lineage>
        <taxon>Eukaryota</taxon>
        <taxon>Metazoa</taxon>
        <taxon>Ecdysozoa</taxon>
        <taxon>Arthropoda</taxon>
        <taxon>Chelicerata</taxon>
        <taxon>Arachnida</taxon>
        <taxon>Araneae</taxon>
        <taxon>Araneomorphae</taxon>
        <taxon>Entelegynae</taxon>
        <taxon>Araneoidea</taxon>
        <taxon>Nephilidae</taxon>
        <taxon>Trichonephila</taxon>
    </lineage>
</organism>
<gene>
    <name evidence="1" type="ORF">TNCT_86381</name>
</gene>
<evidence type="ECO:0000313" key="1">
    <source>
        <dbReference type="EMBL" id="GFR29799.1"/>
    </source>
</evidence>
<dbReference type="AlphaFoldDB" id="A0A8X6M3C6"/>
<name>A0A8X6M3C6_TRICU</name>
<protein>
    <submittedName>
        <fullName evidence="1">Uncharacterized protein</fullName>
    </submittedName>
</protein>
<dbReference type="OrthoDB" id="10359759at2759"/>
<dbReference type="Proteomes" id="UP000887116">
    <property type="component" value="Unassembled WGS sequence"/>
</dbReference>
<comment type="caution">
    <text evidence="1">The sequence shown here is derived from an EMBL/GenBank/DDBJ whole genome shotgun (WGS) entry which is preliminary data.</text>
</comment>
<evidence type="ECO:0000313" key="2">
    <source>
        <dbReference type="Proteomes" id="UP000887116"/>
    </source>
</evidence>
<accession>A0A8X6M3C6</accession>
<keyword evidence="2" id="KW-1185">Reference proteome</keyword>
<proteinExistence type="predicted"/>
<reference evidence="1" key="1">
    <citation type="submission" date="2020-07" db="EMBL/GenBank/DDBJ databases">
        <title>Multicomponent nature underlies the extraordinary mechanical properties of spider dragline silk.</title>
        <authorList>
            <person name="Kono N."/>
            <person name="Nakamura H."/>
            <person name="Mori M."/>
            <person name="Yoshida Y."/>
            <person name="Ohtoshi R."/>
            <person name="Malay A.D."/>
            <person name="Moran D.A.P."/>
            <person name="Tomita M."/>
            <person name="Numata K."/>
            <person name="Arakawa K."/>
        </authorList>
    </citation>
    <scope>NUCLEOTIDE SEQUENCE</scope>
</reference>
<sequence length="72" mass="7919">MQVSSLSAKNKKDQLDMHSDGIWENEMDLADGIFMGGDDPWETFRAINDSVERMMCGNETALGKGVGSIHIS</sequence>
<dbReference type="EMBL" id="BMAO01019313">
    <property type="protein sequence ID" value="GFR29799.1"/>
    <property type="molecule type" value="Genomic_DNA"/>
</dbReference>